<gene>
    <name evidence="9" type="ORF">JMUB3934_p1015</name>
</gene>
<keyword evidence="2" id="KW-0812">Transmembrane</keyword>
<dbReference type="InterPro" id="IPR005565">
    <property type="entry name" value="Hemolysn_activator_HlyB_C"/>
</dbReference>
<dbReference type="InterPro" id="IPR027282">
    <property type="entry name" value="TPS"/>
</dbReference>
<reference evidence="9 10" key="1">
    <citation type="submission" date="2019-07" db="EMBL/GenBank/DDBJ databases">
        <title>Complete Genome Sequence of Leptotrichia wadei Strain JMUB3934.</title>
        <authorList>
            <person name="Watanabe S."/>
            <person name="Cui L."/>
        </authorList>
    </citation>
    <scope>NUCLEOTIDE SEQUENCE [LARGE SCALE GENOMIC DNA]</scope>
    <source>
        <strain evidence="9 10">JMUB3934</strain>
        <plasmid evidence="10">pjmub3934p1 dna</plasmid>
    </source>
</reference>
<evidence type="ECO:0000256" key="1">
    <source>
        <dbReference type="ARBA" id="ARBA00022452"/>
    </source>
</evidence>
<dbReference type="GO" id="GO:0008320">
    <property type="term" value="F:protein transmembrane transporter activity"/>
    <property type="evidence" value="ECO:0007669"/>
    <property type="project" value="TreeGrafter"/>
</dbReference>
<feature type="signal peptide" evidence="5">
    <location>
        <begin position="1"/>
        <end position="25"/>
    </location>
</feature>
<dbReference type="RefSeq" id="WP_232052852.1">
    <property type="nucleotide sequence ID" value="NZ_AP019836.1"/>
</dbReference>
<dbReference type="GO" id="GO:0098046">
    <property type="term" value="C:type V protein secretion system complex"/>
    <property type="evidence" value="ECO:0007669"/>
    <property type="project" value="TreeGrafter"/>
</dbReference>
<sequence>MVYKQTLTFCILFLANLAFSTPVNEANKIIDIQQRQLEQERNRMEQQKSQEEFENTRFNDVPKIDKNSNFDDNNSKKFLINEIDIEDKDKLLSKKEKKNILKKYEYLEMGSSDIQNILVEITNKLVSKGYITSIATVSDKNDLTTGTLNLKVVAGKIEDVRINSGNGLDKYKEFFMFPKNRGKVLNIRDLDTATDNFNSIGANNMKMDIVPSSRENYSRIEVKNRLKNKYTVGILTNNYGDDKQNGIWRRGINLNIDSPLGIGDNFYFTYMTVPKKDPDRSWKKNIEDLAPGEILPIGPVGYDPSKGDTLPYKRRLDMFNFGYTMKFRTYTLRLNSSKSIQESSFYSGNTVYDMYSSSRTTQANLEKILFRNQKSKVSFEAGIKQKHNQNYLEKSVLSNRKLSIGTVGLNTTTSLFSGILGVNLGYERGLKIFGAERDNGKLDINPKAQFDKYTLDVSYYKPITNKFVYRANIYSSYSNDVLYGSERQTIGGAGSVGGFKNDTIQGDKAVEIDNEISYNIPIKKFAIISPYLSYGYGTAKYSKDNSKYARGYVTGITTGLRLNTKYLDFDFGYAKPMAHSDYLKPKKQDIYFSGNMKISF</sequence>
<dbReference type="InterPro" id="IPR051544">
    <property type="entry name" value="TPS_OM_transporter"/>
</dbReference>
<geneLocation type="plasmid" evidence="9">
    <name>pJMUB3934p1</name>
</geneLocation>
<proteinExistence type="predicted"/>
<dbReference type="PANTHER" id="PTHR34597">
    <property type="entry name" value="SLR1661 PROTEIN"/>
    <property type="match status" value="1"/>
</dbReference>
<dbReference type="EMBL" id="AP019836">
    <property type="protein sequence ID" value="BBM51013.1"/>
    <property type="molecule type" value="Genomic_DNA"/>
</dbReference>
<evidence type="ECO:0000313" key="9">
    <source>
        <dbReference type="EMBL" id="BBM51013.1"/>
    </source>
</evidence>
<dbReference type="Pfam" id="PF17287">
    <property type="entry name" value="POTRA_3"/>
    <property type="match status" value="1"/>
</dbReference>
<dbReference type="GO" id="GO:0046819">
    <property type="term" value="P:protein secretion by the type V secretion system"/>
    <property type="evidence" value="ECO:0007669"/>
    <property type="project" value="TreeGrafter"/>
</dbReference>
<dbReference type="AlphaFoldDB" id="A0A510KM34"/>
<dbReference type="Gene3D" id="2.40.160.50">
    <property type="entry name" value="membrane protein fhac: a member of the omp85/tpsb transporter family"/>
    <property type="match status" value="1"/>
</dbReference>
<name>A0A510KM34_9FUSO</name>
<dbReference type="PIRSF" id="PIRSF029745">
    <property type="entry name" value="FhaC"/>
    <property type="match status" value="1"/>
</dbReference>
<protein>
    <submittedName>
        <fullName evidence="9">POTRA domain protein, ShlB-type</fullName>
    </submittedName>
</protein>
<evidence type="ECO:0000256" key="2">
    <source>
        <dbReference type="ARBA" id="ARBA00022692"/>
    </source>
</evidence>
<evidence type="ECO:0000256" key="5">
    <source>
        <dbReference type="SAM" id="SignalP"/>
    </source>
</evidence>
<keyword evidence="1" id="KW-0472">Membrane</keyword>
<feature type="domain" description="Polypeptide-transport-associated ShlB-type" evidence="7">
    <location>
        <begin position="78"/>
        <end position="155"/>
    </location>
</feature>
<evidence type="ECO:0000259" key="6">
    <source>
        <dbReference type="Pfam" id="PF03865"/>
    </source>
</evidence>
<dbReference type="Pfam" id="PF03865">
    <property type="entry name" value="ShlB"/>
    <property type="match status" value="1"/>
</dbReference>
<feature type="domain" description="Haemolysin activator HlyB C-terminal" evidence="6">
    <location>
        <begin position="217"/>
        <end position="562"/>
    </location>
</feature>
<evidence type="ECO:0000259" key="8">
    <source>
        <dbReference type="Pfam" id="PF17287"/>
    </source>
</evidence>
<dbReference type="InterPro" id="IPR035251">
    <property type="entry name" value="ShlB_POTRA"/>
</dbReference>
<keyword evidence="4" id="KW-0175">Coiled coil</keyword>
<keyword evidence="5" id="KW-0732">Signal</keyword>
<dbReference type="PANTHER" id="PTHR34597:SF3">
    <property type="entry name" value="OUTER MEMBRANE TRANSPORTER CDIB"/>
    <property type="match status" value="1"/>
</dbReference>
<dbReference type="InterPro" id="IPR013686">
    <property type="entry name" value="Polypept-transport_assoc_ShlB"/>
</dbReference>
<evidence type="ECO:0000313" key="10">
    <source>
        <dbReference type="Proteomes" id="UP000321501"/>
    </source>
</evidence>
<feature type="chain" id="PRO_5021716995" evidence="5">
    <location>
        <begin position="26"/>
        <end position="600"/>
    </location>
</feature>
<evidence type="ECO:0000256" key="3">
    <source>
        <dbReference type="ARBA" id="ARBA00023237"/>
    </source>
</evidence>
<evidence type="ECO:0000259" key="7">
    <source>
        <dbReference type="Pfam" id="PF08479"/>
    </source>
</evidence>
<keyword evidence="9" id="KW-0614">Plasmid</keyword>
<dbReference type="Pfam" id="PF08479">
    <property type="entry name" value="POTRA_2"/>
    <property type="match status" value="1"/>
</dbReference>
<keyword evidence="1" id="KW-1134">Transmembrane beta strand</keyword>
<dbReference type="Proteomes" id="UP000321501">
    <property type="component" value="Plasmid pJMUB3934p1"/>
</dbReference>
<feature type="coiled-coil region" evidence="4">
    <location>
        <begin position="23"/>
        <end position="57"/>
    </location>
</feature>
<dbReference type="Gene3D" id="3.10.20.310">
    <property type="entry name" value="membrane protein fhac"/>
    <property type="match status" value="1"/>
</dbReference>
<keyword evidence="3" id="KW-0998">Cell outer membrane</keyword>
<accession>A0A510KM34</accession>
<feature type="domain" description="ShlB POTRA" evidence="8">
    <location>
        <begin position="156"/>
        <end position="211"/>
    </location>
</feature>
<evidence type="ECO:0000256" key="4">
    <source>
        <dbReference type="SAM" id="Coils"/>
    </source>
</evidence>
<organism evidence="9 10">
    <name type="scientific">Leptotrichia wadei</name>
    <dbReference type="NCBI Taxonomy" id="157687"/>
    <lineage>
        <taxon>Bacteria</taxon>
        <taxon>Fusobacteriati</taxon>
        <taxon>Fusobacteriota</taxon>
        <taxon>Fusobacteriia</taxon>
        <taxon>Fusobacteriales</taxon>
        <taxon>Leptotrichiaceae</taxon>
        <taxon>Leptotrichia</taxon>
    </lineage>
</organism>